<dbReference type="Proteomes" id="UP000236745">
    <property type="component" value="Unassembled WGS sequence"/>
</dbReference>
<sequence length="551" mass="60265">MTNKKAVFRPAAPFRLTLAAALVLGVPVAQAFEIDTGNRDLYMRWDNTVKYSTAFRLENQSEELIYGTGGLNGNDGDLNFDKGLISNRVDILSELDIGYKNFGARFSGAAWYDDVYHKKTDREPGSAIPPFLDTPNATSVPYNEFTNATADLHGGDVELLDAFVYWNGLIGDRALSVRAGQHGLVWGESLFFGANAVAGVMAPVDVVKALSVPNTQFKELIRPVNQLSSTFQLTDDLTLGAFYQLEWEETRLPGSGSYFSTADIIGDGAENIVAGPLGRVSRASDAEAGDSGQGGIQLRYAGESTDYGFYAMQTHARTPTLYEYGANYAAGDLGHYAWLYQENIKTVGASFITTVGNVNIAGEGSLRWDMPLVSNAVELHDDSRPSDYVDDPLHAVGRTAHVNLNMLASLGPSFIAKEASLVGEVAWHRLLSITDNPEMLDSKAERDAWGLKVVYTPTYRQAFPGWDISVPVGISYFPRGKSSVISNFGVDEGGDISLGIDATYLNDIQMGLQYTHYYGSEKAARDEVQELTFDQSRADRDFISFYVKTTF</sequence>
<evidence type="ECO:0000256" key="1">
    <source>
        <dbReference type="SAM" id="SignalP"/>
    </source>
</evidence>
<evidence type="ECO:0000313" key="2">
    <source>
        <dbReference type="EMBL" id="SEG48893.1"/>
    </source>
</evidence>
<evidence type="ECO:0000313" key="3">
    <source>
        <dbReference type="Proteomes" id="UP000236745"/>
    </source>
</evidence>
<evidence type="ECO:0008006" key="4">
    <source>
        <dbReference type="Google" id="ProtNLM"/>
    </source>
</evidence>
<protein>
    <recommendedName>
        <fullName evidence="4">DUF1302 domain-containing protein</fullName>
    </recommendedName>
</protein>
<dbReference type="EMBL" id="FNVQ01000002">
    <property type="protein sequence ID" value="SEG48893.1"/>
    <property type="molecule type" value="Genomic_DNA"/>
</dbReference>
<accession>A0A1H6AJF1</accession>
<dbReference type="AlphaFoldDB" id="A0A1H6AJF1"/>
<dbReference type="OrthoDB" id="7000272at2"/>
<dbReference type="Pfam" id="PF06980">
    <property type="entry name" value="DUF1302"/>
    <property type="match status" value="1"/>
</dbReference>
<proteinExistence type="predicted"/>
<keyword evidence="3" id="KW-1185">Reference proteome</keyword>
<dbReference type="RefSeq" id="WP_104003187.1">
    <property type="nucleotide sequence ID" value="NZ_FNVQ01000002.1"/>
</dbReference>
<name>A0A1H6AJF1_9GAMM</name>
<feature type="signal peptide" evidence="1">
    <location>
        <begin position="1"/>
        <end position="31"/>
    </location>
</feature>
<dbReference type="InterPro" id="IPR010727">
    <property type="entry name" value="DUF1302"/>
</dbReference>
<reference evidence="2 3" key="1">
    <citation type="submission" date="2016-10" db="EMBL/GenBank/DDBJ databases">
        <authorList>
            <person name="de Groot N.N."/>
        </authorList>
    </citation>
    <scope>NUCLEOTIDE SEQUENCE [LARGE SCALE GENOMIC DNA]</scope>
    <source>
        <strain evidence="2 3">DSM 22012</strain>
    </source>
</reference>
<feature type="chain" id="PRO_5009292834" description="DUF1302 domain-containing protein" evidence="1">
    <location>
        <begin position="32"/>
        <end position="551"/>
    </location>
</feature>
<gene>
    <name evidence="2" type="ORF">SAMN05444390_10273</name>
</gene>
<keyword evidence="1" id="KW-0732">Signal</keyword>
<organism evidence="2 3">
    <name type="scientific">Marinobacterium lutimaris</name>
    <dbReference type="NCBI Taxonomy" id="568106"/>
    <lineage>
        <taxon>Bacteria</taxon>
        <taxon>Pseudomonadati</taxon>
        <taxon>Pseudomonadota</taxon>
        <taxon>Gammaproteobacteria</taxon>
        <taxon>Oceanospirillales</taxon>
        <taxon>Oceanospirillaceae</taxon>
        <taxon>Marinobacterium</taxon>
    </lineage>
</organism>